<dbReference type="FunFam" id="3.20.20.70:FF:000009">
    <property type="entry name" value="1-(5-phosphoribosyl)-5-[(5-phosphoribosylamino)methylideneamino] imidazole-4-carboxamide isomerase"/>
    <property type="match status" value="1"/>
</dbReference>
<dbReference type="HAMAP" id="MF_01014">
    <property type="entry name" value="HisA"/>
    <property type="match status" value="1"/>
</dbReference>
<keyword evidence="5 9" id="KW-0963">Cytoplasm</keyword>
<organism evidence="12 13">
    <name type="scientific">Thermosulfidibacter takaii (strain DSM 17441 / JCM 13301 / NBRC 103674 / ABI70S6)</name>
    <dbReference type="NCBI Taxonomy" id="1298851"/>
    <lineage>
        <taxon>Bacteria</taxon>
        <taxon>Pseudomonadati</taxon>
        <taxon>Thermosulfidibacterota</taxon>
        <taxon>Thermosulfidibacteria</taxon>
        <taxon>Thermosulfidibacterales</taxon>
        <taxon>Thermosulfidibacteraceae</taxon>
    </lineage>
</organism>
<dbReference type="SUPFAM" id="SSF51366">
    <property type="entry name" value="Ribulose-phoshate binding barrel"/>
    <property type="match status" value="1"/>
</dbReference>
<comment type="subcellular location">
    <subcellularLocation>
        <location evidence="2 9 11">Cytoplasm</location>
    </subcellularLocation>
</comment>
<name>A0A0S3QVW7_THET7</name>
<accession>A0A0S3QVW7</accession>
<keyword evidence="13" id="KW-1185">Reference proteome</keyword>
<dbReference type="GO" id="GO:0003949">
    <property type="term" value="F:1-(5-phosphoribosyl)-5-[(5-phosphoribosylamino)methylideneamino]imidazole-4-carboxamide isomerase activity"/>
    <property type="evidence" value="ECO:0007669"/>
    <property type="project" value="UniProtKB-UniRule"/>
</dbReference>
<dbReference type="KEGG" id="ttk:TST_1695"/>
<evidence type="ECO:0000313" key="13">
    <source>
        <dbReference type="Proteomes" id="UP000063234"/>
    </source>
</evidence>
<dbReference type="PANTHER" id="PTHR43090">
    <property type="entry name" value="1-(5-PHOSPHORIBOSYL)-5-[(5-PHOSPHORIBOSYLAMINO)METHYLIDENEAMINO] IMIDAZOLE-4-CARBOXAMIDE ISOMERASE"/>
    <property type="match status" value="1"/>
</dbReference>
<evidence type="ECO:0000256" key="10">
    <source>
        <dbReference type="RuleBase" id="RU003657"/>
    </source>
</evidence>
<sequence>MLVIPAVDIKEGKCVRLYKGKKDAVTVYYDDPVDVAKFWEDQGSKRLHVVDLDGAFEGVPRNIKVIEKIASELTIPVEVGGGIRSKETVKILLDVGVSFAILGTVIVEEFDTFVEIVEEFSGRIIAGIDGAKGRVVVRGWEKEESISVEDLAKKVSDYPIESIIFTEVTRDGTLEGVERELTKKVAQASKAPVIASGGVASLKDIEIVKDLEPYGVKGVIVGKALYEKRFTLEEALKVAENAG</sequence>
<dbReference type="EC" id="5.3.1.16" evidence="9 11"/>
<feature type="active site" description="Proton acceptor" evidence="9">
    <location>
        <position position="8"/>
    </location>
</feature>
<dbReference type="AlphaFoldDB" id="A0A0S3QVW7"/>
<evidence type="ECO:0000256" key="6">
    <source>
        <dbReference type="ARBA" id="ARBA00022605"/>
    </source>
</evidence>
<comment type="pathway">
    <text evidence="3 9 11">Amino-acid biosynthesis; L-histidine biosynthesis; L-histidine from 5-phospho-alpha-D-ribose 1-diphosphate: step 4/9.</text>
</comment>
<evidence type="ECO:0000256" key="4">
    <source>
        <dbReference type="ARBA" id="ARBA00009667"/>
    </source>
</evidence>
<dbReference type="InterPro" id="IPR011060">
    <property type="entry name" value="RibuloseP-bd_barrel"/>
</dbReference>
<protein>
    <recommendedName>
        <fullName evidence="9 11">1-(5-phosphoribosyl)-5-[(5-phosphoribosylamino)methylideneamino] imidazole-4-carboxamide isomerase</fullName>
        <ecNumber evidence="9 11">5.3.1.16</ecNumber>
    </recommendedName>
    <alternativeName>
        <fullName evidence="9">Phosphoribosylformimino-5-aminoimidazole carboxamide ribotide isomerase</fullName>
    </alternativeName>
</protein>
<evidence type="ECO:0000313" key="12">
    <source>
        <dbReference type="EMBL" id="BAT72479.1"/>
    </source>
</evidence>
<dbReference type="OrthoDB" id="9781903at2"/>
<dbReference type="GO" id="GO:0000162">
    <property type="term" value="P:L-tryptophan biosynthetic process"/>
    <property type="evidence" value="ECO:0007669"/>
    <property type="project" value="TreeGrafter"/>
</dbReference>
<evidence type="ECO:0000256" key="7">
    <source>
        <dbReference type="ARBA" id="ARBA00023102"/>
    </source>
</evidence>
<feature type="active site" description="Proton donor" evidence="9">
    <location>
        <position position="129"/>
    </location>
</feature>
<keyword evidence="6 9" id="KW-0028">Amino-acid biosynthesis</keyword>
<dbReference type="InterPro" id="IPR006063">
    <property type="entry name" value="HisA_bact_arch"/>
</dbReference>
<comment type="catalytic activity">
    <reaction evidence="1 9 11">
        <text>1-(5-phospho-beta-D-ribosyl)-5-[(5-phospho-beta-D-ribosylamino)methylideneamino]imidazole-4-carboxamide = 5-[(5-phospho-1-deoxy-D-ribulos-1-ylimino)methylamino]-1-(5-phospho-beta-D-ribosyl)imidazole-4-carboxamide</text>
        <dbReference type="Rhea" id="RHEA:15469"/>
        <dbReference type="ChEBI" id="CHEBI:58435"/>
        <dbReference type="ChEBI" id="CHEBI:58525"/>
        <dbReference type="EC" id="5.3.1.16"/>
    </reaction>
</comment>
<evidence type="ECO:0000256" key="5">
    <source>
        <dbReference type="ARBA" id="ARBA00022490"/>
    </source>
</evidence>
<dbReference type="NCBIfam" id="TIGR00007">
    <property type="entry name" value="1-(5-phosphoribosyl)-5-[(5-phosphoribosylamino)methylideneamino]imidazole-4-carboxamide isomerase"/>
    <property type="match status" value="1"/>
</dbReference>
<reference evidence="13" key="1">
    <citation type="journal article" date="2018" name="Science">
        <title>A primordial and reversible TCA cycle in a facultatively chemolithoautotrophic thermophile.</title>
        <authorList>
            <person name="Nunoura T."/>
            <person name="Chikaraishi Y."/>
            <person name="Izaki R."/>
            <person name="Suwa T."/>
            <person name="Sato T."/>
            <person name="Harada T."/>
            <person name="Mori K."/>
            <person name="Kato Y."/>
            <person name="Miyazaki M."/>
            <person name="Shimamura S."/>
            <person name="Yanagawa K."/>
            <person name="Shuto A."/>
            <person name="Ohkouchi N."/>
            <person name="Fujita N."/>
            <person name="Takaki Y."/>
            <person name="Atomi H."/>
            <person name="Takai K."/>
        </authorList>
    </citation>
    <scope>NUCLEOTIDE SEQUENCE [LARGE SCALE GENOMIC DNA]</scope>
    <source>
        <strain evidence="13">DSM 17441 / JCM 13301 / NBRC 103674 / ABI70S6</strain>
    </source>
</reference>
<keyword evidence="8 9" id="KW-0413">Isomerase</keyword>
<dbReference type="Proteomes" id="UP000063234">
    <property type="component" value="Chromosome"/>
</dbReference>
<dbReference type="InterPro" id="IPR023016">
    <property type="entry name" value="HisA/PriA"/>
</dbReference>
<dbReference type="GO" id="GO:0000105">
    <property type="term" value="P:L-histidine biosynthetic process"/>
    <property type="evidence" value="ECO:0007669"/>
    <property type="project" value="UniProtKB-UniRule"/>
</dbReference>
<dbReference type="Gene3D" id="3.20.20.70">
    <property type="entry name" value="Aldolase class I"/>
    <property type="match status" value="1"/>
</dbReference>
<evidence type="ECO:0000256" key="1">
    <source>
        <dbReference type="ARBA" id="ARBA00000901"/>
    </source>
</evidence>
<dbReference type="EMBL" id="AP013035">
    <property type="protein sequence ID" value="BAT72479.1"/>
    <property type="molecule type" value="Genomic_DNA"/>
</dbReference>
<dbReference type="Pfam" id="PF00977">
    <property type="entry name" value="His_biosynth"/>
    <property type="match status" value="1"/>
</dbReference>
<proteinExistence type="inferred from homology"/>
<gene>
    <name evidence="9 12" type="primary">hisA</name>
    <name evidence="12" type="ORF">TST_1695</name>
</gene>
<comment type="similarity">
    <text evidence="4 9 10">Belongs to the HisA/HisF family.</text>
</comment>
<dbReference type="GO" id="GO:0005737">
    <property type="term" value="C:cytoplasm"/>
    <property type="evidence" value="ECO:0007669"/>
    <property type="project" value="UniProtKB-SubCell"/>
</dbReference>
<dbReference type="UniPathway" id="UPA00031">
    <property type="reaction ID" value="UER00009"/>
</dbReference>
<dbReference type="RefSeq" id="WP_068550645.1">
    <property type="nucleotide sequence ID" value="NZ_AP013035.1"/>
</dbReference>
<evidence type="ECO:0000256" key="2">
    <source>
        <dbReference type="ARBA" id="ARBA00004496"/>
    </source>
</evidence>
<dbReference type="InterPro" id="IPR044524">
    <property type="entry name" value="Isoase_HisA-like"/>
</dbReference>
<dbReference type="PANTHER" id="PTHR43090:SF2">
    <property type="entry name" value="1-(5-PHOSPHORIBOSYL)-5-[(5-PHOSPHORIBOSYLAMINO)METHYLIDENEAMINO] IMIDAZOLE-4-CARBOXAMIDE ISOMERASE"/>
    <property type="match status" value="1"/>
</dbReference>
<dbReference type="CDD" id="cd04732">
    <property type="entry name" value="HisA"/>
    <property type="match status" value="1"/>
</dbReference>
<dbReference type="STRING" id="1298851.TST_1695"/>
<dbReference type="PATRIC" id="fig|1298851.3.peg.1774"/>
<evidence type="ECO:0000256" key="8">
    <source>
        <dbReference type="ARBA" id="ARBA00023235"/>
    </source>
</evidence>
<dbReference type="InterPro" id="IPR006062">
    <property type="entry name" value="His_biosynth"/>
</dbReference>
<evidence type="ECO:0000256" key="3">
    <source>
        <dbReference type="ARBA" id="ARBA00005133"/>
    </source>
</evidence>
<evidence type="ECO:0000256" key="11">
    <source>
        <dbReference type="RuleBase" id="RU003658"/>
    </source>
</evidence>
<dbReference type="InterPro" id="IPR013785">
    <property type="entry name" value="Aldolase_TIM"/>
</dbReference>
<evidence type="ECO:0000256" key="9">
    <source>
        <dbReference type="HAMAP-Rule" id="MF_01014"/>
    </source>
</evidence>
<keyword evidence="7 9" id="KW-0368">Histidine biosynthesis</keyword>